<name>A0A100Y7E3_9ACTN</name>
<dbReference type="Proteomes" id="UP000054011">
    <property type="component" value="Unassembled WGS sequence"/>
</dbReference>
<protein>
    <submittedName>
        <fullName evidence="1">Uncharacterized protein</fullName>
    </submittedName>
</protein>
<comment type="caution">
    <text evidence="1">The sequence shown here is derived from an EMBL/GenBank/DDBJ whole genome shotgun (WGS) entry which is preliminary data.</text>
</comment>
<proteinExistence type="predicted"/>
<gene>
    <name evidence="1" type="ORF">ATE80_09575</name>
</gene>
<dbReference type="EMBL" id="LNSV01000017">
    <property type="protein sequence ID" value="KUH39049.1"/>
    <property type="molecule type" value="Genomic_DNA"/>
</dbReference>
<reference evidence="1 2" key="1">
    <citation type="submission" date="2015-11" db="EMBL/GenBank/DDBJ databases">
        <title>Genome-wide analysis reveals the secondary metabolome in Streptomyces kanasensis ZX01.</title>
        <authorList>
            <person name="Zhang G."/>
            <person name="Han L."/>
            <person name="Feng J."/>
            <person name="Zhang X."/>
        </authorList>
    </citation>
    <scope>NUCLEOTIDE SEQUENCE [LARGE SCALE GENOMIC DNA]</scope>
    <source>
        <strain evidence="1 2">ZX01</strain>
    </source>
</reference>
<evidence type="ECO:0000313" key="1">
    <source>
        <dbReference type="EMBL" id="KUH39049.1"/>
    </source>
</evidence>
<dbReference type="AlphaFoldDB" id="A0A100Y7E3"/>
<organism evidence="1 2">
    <name type="scientific">Streptomyces kanasensis</name>
    <dbReference type="NCBI Taxonomy" id="936756"/>
    <lineage>
        <taxon>Bacteria</taxon>
        <taxon>Bacillati</taxon>
        <taxon>Actinomycetota</taxon>
        <taxon>Actinomycetes</taxon>
        <taxon>Kitasatosporales</taxon>
        <taxon>Streptomycetaceae</taxon>
        <taxon>Streptomyces</taxon>
    </lineage>
</organism>
<evidence type="ECO:0000313" key="2">
    <source>
        <dbReference type="Proteomes" id="UP000054011"/>
    </source>
</evidence>
<sequence length="71" mass="7897">MVNLRRVLEFSVEAGVLDSGRRPGCRRRCGRSTTRSAPVAVRAVTAAAARVVFAGWLEDQQRRDRHFGDAK</sequence>
<keyword evidence="2" id="KW-1185">Reference proteome</keyword>
<accession>A0A100Y7E3</accession>